<dbReference type="Proteomes" id="UP001293593">
    <property type="component" value="Unassembled WGS sequence"/>
</dbReference>
<proteinExistence type="predicted"/>
<protein>
    <submittedName>
        <fullName evidence="1">Uncharacterized protein</fullName>
    </submittedName>
</protein>
<reference evidence="1" key="1">
    <citation type="submission" date="2023-10" db="EMBL/GenBank/DDBJ databases">
        <title>Chromosome-level genome of the transformable northern wattle, Acacia crassicarpa.</title>
        <authorList>
            <person name="Massaro I."/>
            <person name="Sinha N.R."/>
            <person name="Poethig S."/>
            <person name="Leichty A.R."/>
        </authorList>
    </citation>
    <scope>NUCLEOTIDE SEQUENCE</scope>
    <source>
        <strain evidence="1">Acra3RX</strain>
        <tissue evidence="1">Leaf</tissue>
    </source>
</reference>
<gene>
    <name evidence="1" type="ORF">QN277_003724</name>
</gene>
<dbReference type="AlphaFoldDB" id="A0AAE1MB47"/>
<organism evidence="1 2">
    <name type="scientific">Acacia crassicarpa</name>
    <name type="common">northern wattle</name>
    <dbReference type="NCBI Taxonomy" id="499986"/>
    <lineage>
        <taxon>Eukaryota</taxon>
        <taxon>Viridiplantae</taxon>
        <taxon>Streptophyta</taxon>
        <taxon>Embryophyta</taxon>
        <taxon>Tracheophyta</taxon>
        <taxon>Spermatophyta</taxon>
        <taxon>Magnoliopsida</taxon>
        <taxon>eudicotyledons</taxon>
        <taxon>Gunneridae</taxon>
        <taxon>Pentapetalae</taxon>
        <taxon>rosids</taxon>
        <taxon>fabids</taxon>
        <taxon>Fabales</taxon>
        <taxon>Fabaceae</taxon>
        <taxon>Caesalpinioideae</taxon>
        <taxon>mimosoid clade</taxon>
        <taxon>Acacieae</taxon>
        <taxon>Acacia</taxon>
    </lineage>
</organism>
<evidence type="ECO:0000313" key="1">
    <source>
        <dbReference type="EMBL" id="KAK4260632.1"/>
    </source>
</evidence>
<accession>A0AAE1MB47</accession>
<evidence type="ECO:0000313" key="2">
    <source>
        <dbReference type="Proteomes" id="UP001293593"/>
    </source>
</evidence>
<dbReference type="EMBL" id="JAWXYG010000010">
    <property type="protein sequence ID" value="KAK4260632.1"/>
    <property type="molecule type" value="Genomic_DNA"/>
</dbReference>
<sequence>MQEIGAGGIERLASQNLLTGLLMSASGKESSEPLHLIPSATLTVNVTPSRDFKEAHGIHQWWKSDLLVESKFYKY</sequence>
<comment type="caution">
    <text evidence="1">The sequence shown here is derived from an EMBL/GenBank/DDBJ whole genome shotgun (WGS) entry which is preliminary data.</text>
</comment>
<name>A0AAE1MB47_9FABA</name>
<keyword evidence="2" id="KW-1185">Reference proteome</keyword>